<accession>A0AAQ4S405</accession>
<evidence type="ECO:0000259" key="2">
    <source>
        <dbReference type="Pfam" id="PF03372"/>
    </source>
</evidence>
<evidence type="ECO:0000313" key="4">
    <source>
        <dbReference type="Proteomes" id="UP000007635"/>
    </source>
</evidence>
<feature type="region of interest" description="Disordered" evidence="1">
    <location>
        <begin position="110"/>
        <end position="261"/>
    </location>
</feature>
<sequence>MHSNRNINDVYSTSGENHPMILRQLSSFRPPFPPRCRPHFPPRGRPPVPPRGGLALCRPGFRSSGPSSSHVPHFIPAPRPCWSTRGFPPPPPGLPRLHPADHRFSSARMLAPRRVNPGDFGGSRRSLSSAVGMTMEHAHRDTEPPHKRRRRAEGNNQGGGPGGGTTGQTEDEGSEREHRPKLRLKDGSRGKSRKNCEDEDAKTKNRQRDETQNRRRDKSPPRGQKESQPTSSRQQDGVKSLQRHWEASPGRTSDTRPPGGDAAFDFSVMSYNILSQQLLQDNVYLYQHCPPGLLAWDRRLSNLLDEMRQHDADILCLQEVQEDHYENQIKPALQALGYQCEYKKRTGNKPDGCAVIFKASRLSLLSSNPVEFFRPGDALLDRDNVGLVLLLRPNGAERRGADPTAFLCVANTHLLYNPNRGDIKLAQLAILLAEIGRLSRLPDGSANPVVLCGDFNSTPRSPLYGFLTTGRLDYRGLQRSMVSGQKDTPRGRRVLESPLWSRSLGINRQCRYEDVPGAESSSGSATEGVISDLSVQDAATKAAAAADRHRASIEHGLKLRSSYQHRLAPDGRPEITTFHSRTASTVDYILYTPESTVPPSLSGGRALELLGRLSLVGKSEVVEVKGLPNRCHSSDHLPLLASFRFWC</sequence>
<dbReference type="GeneTree" id="ENSGT00940000157391"/>
<dbReference type="GO" id="GO:0000175">
    <property type="term" value="F:3'-5'-RNA exonuclease activity"/>
    <property type="evidence" value="ECO:0007669"/>
    <property type="project" value="TreeGrafter"/>
</dbReference>
<dbReference type="Ensembl" id="ENSGACT00000053253.1">
    <property type="protein sequence ID" value="ENSGACP00000070806.1"/>
    <property type="gene ID" value="ENSGACG00000012039.2"/>
</dbReference>
<dbReference type="GO" id="GO:0003730">
    <property type="term" value="F:mRNA 3'-UTR binding"/>
    <property type="evidence" value="ECO:0007669"/>
    <property type="project" value="TreeGrafter"/>
</dbReference>
<dbReference type="InterPro" id="IPR050410">
    <property type="entry name" value="CCR4/nocturin_mRNA_transcr"/>
</dbReference>
<reference evidence="3" key="3">
    <citation type="submission" date="2025-09" db="UniProtKB">
        <authorList>
            <consortium name="Ensembl"/>
        </authorList>
    </citation>
    <scope>IDENTIFICATION</scope>
</reference>
<evidence type="ECO:0000256" key="1">
    <source>
        <dbReference type="SAM" id="MobiDB-lite"/>
    </source>
</evidence>
<proteinExistence type="predicted"/>
<feature type="compositionally biased region" description="Basic and acidic residues" evidence="1">
    <location>
        <begin position="136"/>
        <end position="145"/>
    </location>
</feature>
<feature type="compositionally biased region" description="Basic and acidic residues" evidence="1">
    <location>
        <begin position="175"/>
        <end position="189"/>
    </location>
</feature>
<feature type="compositionally biased region" description="Basic and acidic residues" evidence="1">
    <location>
        <begin position="201"/>
        <end position="225"/>
    </location>
</feature>
<dbReference type="AlphaFoldDB" id="A0AAQ4S405"/>
<keyword evidence="4" id="KW-1185">Reference proteome</keyword>
<organism evidence="3 4">
    <name type="scientific">Gasterosteus aculeatus aculeatus</name>
    <name type="common">three-spined stickleback</name>
    <dbReference type="NCBI Taxonomy" id="481459"/>
    <lineage>
        <taxon>Eukaryota</taxon>
        <taxon>Metazoa</taxon>
        <taxon>Chordata</taxon>
        <taxon>Craniata</taxon>
        <taxon>Vertebrata</taxon>
        <taxon>Euteleostomi</taxon>
        <taxon>Actinopterygii</taxon>
        <taxon>Neopterygii</taxon>
        <taxon>Teleostei</taxon>
        <taxon>Neoteleostei</taxon>
        <taxon>Acanthomorphata</taxon>
        <taxon>Eupercaria</taxon>
        <taxon>Perciformes</taxon>
        <taxon>Cottioidei</taxon>
        <taxon>Gasterosteales</taxon>
        <taxon>Gasterosteidae</taxon>
        <taxon>Gasterosteus</taxon>
    </lineage>
</organism>
<name>A0AAQ4S405_GASAC</name>
<reference evidence="3" key="2">
    <citation type="submission" date="2025-08" db="UniProtKB">
        <authorList>
            <consortium name="Ensembl"/>
        </authorList>
    </citation>
    <scope>IDENTIFICATION</scope>
</reference>
<gene>
    <name evidence="3" type="primary">ANGEL2</name>
</gene>
<dbReference type="PANTHER" id="PTHR12121">
    <property type="entry name" value="CARBON CATABOLITE REPRESSOR PROTEIN 4"/>
    <property type="match status" value="1"/>
</dbReference>
<dbReference type="InterPro" id="IPR036691">
    <property type="entry name" value="Endo/exonu/phosph_ase_sf"/>
</dbReference>
<feature type="compositionally biased region" description="Polar residues" evidence="1">
    <location>
        <begin position="226"/>
        <end position="237"/>
    </location>
</feature>
<feature type="compositionally biased region" description="Gly residues" evidence="1">
    <location>
        <begin position="156"/>
        <end position="166"/>
    </location>
</feature>
<protein>
    <submittedName>
        <fullName evidence="3">Angel homolog 2 (Drosophila)</fullName>
    </submittedName>
</protein>
<evidence type="ECO:0000313" key="3">
    <source>
        <dbReference type="Ensembl" id="ENSGACP00000070806.1"/>
    </source>
</evidence>
<dbReference type="InterPro" id="IPR005135">
    <property type="entry name" value="Endo/exonuclease/phosphatase"/>
</dbReference>
<reference evidence="3 4" key="1">
    <citation type="journal article" date="2021" name="G3 (Bethesda)">
        <title>Improved contiguity of the threespine stickleback genome using long-read sequencing.</title>
        <authorList>
            <person name="Nath S."/>
            <person name="Shaw D.E."/>
            <person name="White M.A."/>
        </authorList>
    </citation>
    <scope>NUCLEOTIDE SEQUENCE [LARGE SCALE GENOMIC DNA]</scope>
    <source>
        <strain evidence="3 4">Lake Benthic</strain>
    </source>
</reference>
<feature type="domain" description="Endonuclease/exonuclease/phosphatase" evidence="2">
    <location>
        <begin position="269"/>
        <end position="636"/>
    </location>
</feature>
<dbReference type="SUPFAM" id="SSF56219">
    <property type="entry name" value="DNase I-like"/>
    <property type="match status" value="1"/>
</dbReference>
<dbReference type="Pfam" id="PF03372">
    <property type="entry name" value="Exo_endo_phos"/>
    <property type="match status" value="1"/>
</dbReference>
<dbReference type="GO" id="GO:0070935">
    <property type="term" value="P:3'-UTR-mediated mRNA stabilization"/>
    <property type="evidence" value="ECO:0007669"/>
    <property type="project" value="TreeGrafter"/>
</dbReference>
<dbReference type="Proteomes" id="UP000007635">
    <property type="component" value="Chromosome XVIII"/>
</dbReference>
<dbReference type="PANTHER" id="PTHR12121:SF27">
    <property type="entry name" value="PROTEIN ANGEL HOMOLOG 2"/>
    <property type="match status" value="1"/>
</dbReference>
<dbReference type="Gene3D" id="3.60.10.10">
    <property type="entry name" value="Endonuclease/exonuclease/phosphatase"/>
    <property type="match status" value="1"/>
</dbReference>